<keyword evidence="2" id="KW-1185">Reference proteome</keyword>
<name>A0A9N9INR6_9GLOM</name>
<sequence>MVEVEELHQFTYCSVSKIYGEFVPLCAIKLFLEKGGRVELLATHHQISDDYFTESGSVSWTLNDNDGITSANLVWDMEKLRSTRRLFDVFNQNSLPSIECAFYLSCQRTRVMPNSRSNVLPT</sequence>
<reference evidence="1" key="1">
    <citation type="submission" date="2021-06" db="EMBL/GenBank/DDBJ databases">
        <authorList>
            <person name="Kallberg Y."/>
            <person name="Tangrot J."/>
            <person name="Rosling A."/>
        </authorList>
    </citation>
    <scope>NUCLEOTIDE SEQUENCE</scope>
    <source>
        <strain evidence="1">CL551</strain>
    </source>
</reference>
<evidence type="ECO:0000313" key="2">
    <source>
        <dbReference type="Proteomes" id="UP000789342"/>
    </source>
</evidence>
<dbReference type="EMBL" id="CAJVPV010031884">
    <property type="protein sequence ID" value="CAG8743709.1"/>
    <property type="molecule type" value="Genomic_DNA"/>
</dbReference>
<evidence type="ECO:0000313" key="1">
    <source>
        <dbReference type="EMBL" id="CAG8743709.1"/>
    </source>
</evidence>
<dbReference type="AlphaFoldDB" id="A0A9N9INR6"/>
<organism evidence="1 2">
    <name type="scientific">Acaulospora morrowiae</name>
    <dbReference type="NCBI Taxonomy" id="94023"/>
    <lineage>
        <taxon>Eukaryota</taxon>
        <taxon>Fungi</taxon>
        <taxon>Fungi incertae sedis</taxon>
        <taxon>Mucoromycota</taxon>
        <taxon>Glomeromycotina</taxon>
        <taxon>Glomeromycetes</taxon>
        <taxon>Diversisporales</taxon>
        <taxon>Acaulosporaceae</taxon>
        <taxon>Acaulospora</taxon>
    </lineage>
</organism>
<accession>A0A9N9INR6</accession>
<dbReference type="Proteomes" id="UP000789342">
    <property type="component" value="Unassembled WGS sequence"/>
</dbReference>
<gene>
    <name evidence="1" type="ORF">AMORRO_LOCUS14891</name>
</gene>
<protein>
    <submittedName>
        <fullName evidence="1">5000_t:CDS:1</fullName>
    </submittedName>
</protein>
<comment type="caution">
    <text evidence="1">The sequence shown here is derived from an EMBL/GenBank/DDBJ whole genome shotgun (WGS) entry which is preliminary data.</text>
</comment>
<feature type="non-terminal residue" evidence="1">
    <location>
        <position position="122"/>
    </location>
</feature>
<proteinExistence type="predicted"/>